<proteinExistence type="predicted"/>
<organism evidence="1 2">
    <name type="scientific">Clostridium thermobutyricum DSM 4928</name>
    <dbReference type="NCBI Taxonomy" id="1121339"/>
    <lineage>
        <taxon>Bacteria</taxon>
        <taxon>Bacillati</taxon>
        <taxon>Bacillota</taxon>
        <taxon>Clostridia</taxon>
        <taxon>Eubacteriales</taxon>
        <taxon>Clostridiaceae</taxon>
        <taxon>Clostridium</taxon>
    </lineage>
</organism>
<dbReference type="ESTHER" id="9clot-a0a1v4szv1">
    <property type="family name" value="UCP033634"/>
</dbReference>
<protein>
    <recommendedName>
        <fullName evidence="3">Alpha/beta hydrolase family protein</fullName>
    </recommendedName>
</protein>
<evidence type="ECO:0000313" key="1">
    <source>
        <dbReference type="EMBL" id="OPX49737.1"/>
    </source>
</evidence>
<evidence type="ECO:0000313" key="2">
    <source>
        <dbReference type="Proteomes" id="UP000191448"/>
    </source>
</evidence>
<comment type="caution">
    <text evidence="1">The sequence shown here is derived from an EMBL/GenBank/DDBJ whole genome shotgun (WGS) entry which is preliminary data.</text>
</comment>
<dbReference type="SUPFAM" id="SSF53474">
    <property type="entry name" value="alpha/beta-Hydrolases"/>
    <property type="match status" value="1"/>
</dbReference>
<name>A0A1V4SZV1_9CLOT</name>
<sequence length="203" mass="22464">MSNNIKSNWGVELSPNLVEQGSDTLAIILPGIAYTLDRVTLEYASELALKLGYDVAKIEYGFQKARKGFDVPTEFDIAANETLAQVKRILKPSYKKIIIIAKSIGTCVQNVINKNLKEFDVTNVCISPINKTVEMGIDKNALIITGNSDPLLSKENIESLTASYGHNIINFKGANHSLNIDKEPVKSLEIQIDIINIIEKFIK</sequence>
<reference evidence="1 2" key="1">
    <citation type="submission" date="2016-02" db="EMBL/GenBank/DDBJ databases">
        <title>Genome sequence of Clostridium thermobutyricum DSM 4928.</title>
        <authorList>
            <person name="Poehlein A."/>
            <person name="Daniel R."/>
        </authorList>
    </citation>
    <scope>NUCLEOTIDE SEQUENCE [LARGE SCALE GENOMIC DNA]</scope>
    <source>
        <strain evidence="1 2">DSM 4928</strain>
    </source>
</reference>
<dbReference type="PIRSF" id="PIRSF033634">
    <property type="entry name" value="UCP033634"/>
    <property type="match status" value="1"/>
</dbReference>
<dbReference type="Proteomes" id="UP000191448">
    <property type="component" value="Unassembled WGS sequence"/>
</dbReference>
<dbReference type="RefSeq" id="WP_080021822.1">
    <property type="nucleotide sequence ID" value="NZ_LTAY01000021.1"/>
</dbReference>
<gene>
    <name evidence="1" type="ORF">CLTHE_04680</name>
</gene>
<dbReference type="OrthoDB" id="1908495at2"/>
<dbReference type="Gene3D" id="3.40.50.1820">
    <property type="entry name" value="alpha/beta hydrolase"/>
    <property type="match status" value="1"/>
</dbReference>
<dbReference type="InterPro" id="IPR029058">
    <property type="entry name" value="AB_hydrolase_fold"/>
</dbReference>
<evidence type="ECO:0008006" key="3">
    <source>
        <dbReference type="Google" id="ProtNLM"/>
    </source>
</evidence>
<dbReference type="EMBL" id="LTAY01000021">
    <property type="protein sequence ID" value="OPX49737.1"/>
    <property type="molecule type" value="Genomic_DNA"/>
</dbReference>
<dbReference type="InterPro" id="IPR017018">
    <property type="entry name" value="UCP033634"/>
</dbReference>
<accession>A0A1V4SZV1</accession>
<dbReference type="AlphaFoldDB" id="A0A1V4SZV1"/>